<reference evidence="2 3" key="1">
    <citation type="journal article" date="2016" name="Nat. Commun.">
        <title>Thousands of microbial genomes shed light on interconnected biogeochemical processes in an aquifer system.</title>
        <authorList>
            <person name="Anantharaman K."/>
            <person name="Brown C.T."/>
            <person name="Hug L.A."/>
            <person name="Sharon I."/>
            <person name="Castelle C.J."/>
            <person name="Probst A.J."/>
            <person name="Thomas B.C."/>
            <person name="Singh A."/>
            <person name="Wilkins M.J."/>
            <person name="Karaoz U."/>
            <person name="Brodie E.L."/>
            <person name="Williams K.H."/>
            <person name="Hubbard S.S."/>
            <person name="Banfield J.F."/>
        </authorList>
    </citation>
    <scope>NUCLEOTIDE SEQUENCE [LARGE SCALE GENOMIC DNA]</scope>
</reference>
<feature type="non-terminal residue" evidence="2">
    <location>
        <position position="881"/>
    </location>
</feature>
<dbReference type="InterPro" id="IPR015915">
    <property type="entry name" value="Kelch-typ_b-propeller"/>
</dbReference>
<name>A0A1F5VNN1_9BACT</name>
<dbReference type="AlphaFoldDB" id="A0A1F5VNN1"/>
<dbReference type="GO" id="GO:0005737">
    <property type="term" value="C:cytoplasm"/>
    <property type="evidence" value="ECO:0007669"/>
    <property type="project" value="TreeGrafter"/>
</dbReference>
<comment type="caution">
    <text evidence="2">The sequence shown here is derived from an EMBL/GenBank/DDBJ whole genome shotgun (WGS) entry which is preliminary data.</text>
</comment>
<proteinExistence type="predicted"/>
<organism evidence="2 3">
    <name type="scientific">Candidatus Fischerbacteria bacterium RBG_13_37_8</name>
    <dbReference type="NCBI Taxonomy" id="1817863"/>
    <lineage>
        <taxon>Bacteria</taxon>
        <taxon>Candidatus Fischeribacteriota</taxon>
    </lineage>
</organism>
<dbReference type="GO" id="GO:0003682">
    <property type="term" value="F:chromatin binding"/>
    <property type="evidence" value="ECO:0007669"/>
    <property type="project" value="InterPro"/>
</dbReference>
<keyword evidence="1" id="KW-0812">Transmembrane</keyword>
<gene>
    <name evidence="2" type="ORF">A2Y62_14410</name>
</gene>
<dbReference type="Pfam" id="PF24681">
    <property type="entry name" value="Kelch_KLHDC2_KLHL20_DRC7"/>
    <property type="match status" value="2"/>
</dbReference>
<dbReference type="STRING" id="1817863.A2Y62_14410"/>
<evidence type="ECO:0000313" key="2">
    <source>
        <dbReference type="EMBL" id="OGF65014.1"/>
    </source>
</evidence>
<keyword evidence="1" id="KW-1133">Transmembrane helix</keyword>
<dbReference type="PANTHER" id="PTHR46461:SF1">
    <property type="entry name" value="KELCH DOMAIN-CONTAINING PROTEIN 3"/>
    <property type="match status" value="1"/>
</dbReference>
<evidence type="ECO:0000313" key="3">
    <source>
        <dbReference type="Proteomes" id="UP000178943"/>
    </source>
</evidence>
<dbReference type="SUPFAM" id="SSF117281">
    <property type="entry name" value="Kelch motif"/>
    <property type="match status" value="3"/>
</dbReference>
<dbReference type="EMBL" id="MFGW01000122">
    <property type="protein sequence ID" value="OGF65014.1"/>
    <property type="molecule type" value="Genomic_DNA"/>
</dbReference>
<dbReference type="Gene3D" id="2.120.10.80">
    <property type="entry name" value="Kelch-type beta propeller"/>
    <property type="match status" value="4"/>
</dbReference>
<sequence length="881" mass="98374">MDLFCDAGNKMKIIKALHVSIWYCLLSVLISIAMYCNIFADQTQGMSYEERVDCQTAIEKIYWEHRIWPAENSAYKPSFDLIMPENIIRLKVEDILKKTQALDYYWQRPIEGFQLQAEMIRIAQYTKQPEILREIWKALDNSPQVIAECLARPVLVDRHIRVWYEQDERFAEQKLSFDDWWKKVQANFSTSIEELNYKYFLPQINDSSCIDDTWVPTEGPPEKRRYHTAVWTGVEMIIWGGEDSEYFNTGARYNPAVDYWVPVSLENCPQARYSHTAIWTGTEMVVWGGYSSSGYLSTGGRYNPASDSWIATSTLNAPQARMSHTAIWTGAEMIIWGGLSVSSTYLNTGGRYNPFADFWTSTNMVNVPVGRCYHSAIWTGNEMIIWGGASSYSTFLDTGGRYNPVTDNWNNISVLNVPQARERHTAIWTGTEMIIWGGDSGFSTFFNTGGKYNPLLDSWVATSMNDVPDVRNEHSAIWTGSEMIIWGGDNIASGYLDSGGRYNPGGNSWVATSMLNVPVARELHTAVWTGTEMIIWGGNGFNTGSRYNPTSDSWIPTSQNNVPSKGSVVASVWTGIELIVWGGTGGYEIYLNTGGKYNAVTDTWTATSLVDAPAARDLHTAIWTGTEMIIWGGKGSGSTNYFKSGGRYNPASDSWIATSTVNAPNGRRNHSAVWTGGEMIVWGGFYQDSSSHYVNTGGRYNPYLDSWIATTTINAPIPRENHTAVWTGNEMIVWGGLIYLYSDGNLYLSNGGKYNPVGDTWSLSTANNTPVGRIGHTAIWTGTEMIVWGGRYYSTSYYYLNSGGKYYPEIDSWISTPLLNAPAARYGHSAVWTGTEMIVWSGSASSYLKTGGRYNSSTDSWTATSITNAPLGRLNHAAAWT</sequence>
<accession>A0A1F5VNN1</accession>
<dbReference type="InterPro" id="IPR052637">
    <property type="entry name" value="KLHDC3-like"/>
</dbReference>
<keyword evidence="1" id="KW-0472">Membrane</keyword>
<dbReference type="PANTHER" id="PTHR46461">
    <property type="entry name" value="KELCH DOMAIN-CONTAINING PROTEIN 3"/>
    <property type="match status" value="1"/>
</dbReference>
<evidence type="ECO:0000256" key="1">
    <source>
        <dbReference type="SAM" id="Phobius"/>
    </source>
</evidence>
<dbReference type="Proteomes" id="UP000178943">
    <property type="component" value="Unassembled WGS sequence"/>
</dbReference>
<feature type="transmembrane region" description="Helical" evidence="1">
    <location>
        <begin position="21"/>
        <end position="40"/>
    </location>
</feature>
<protein>
    <submittedName>
        <fullName evidence="2">Uncharacterized protein</fullName>
    </submittedName>
</protein>